<dbReference type="Pfam" id="PF12796">
    <property type="entry name" value="Ank_2"/>
    <property type="match status" value="2"/>
</dbReference>
<dbReference type="InterPro" id="IPR002110">
    <property type="entry name" value="Ankyrin_rpt"/>
</dbReference>
<proteinExistence type="predicted"/>
<keyword evidence="1" id="KW-0677">Repeat</keyword>
<keyword evidence="2 3" id="KW-0040">ANK repeat</keyword>
<dbReference type="InterPro" id="IPR036770">
    <property type="entry name" value="Ankyrin_rpt-contain_sf"/>
</dbReference>
<dbReference type="Gene3D" id="1.25.40.20">
    <property type="entry name" value="Ankyrin repeat-containing domain"/>
    <property type="match status" value="2"/>
</dbReference>
<feature type="repeat" description="ANK" evidence="3">
    <location>
        <begin position="275"/>
        <end position="307"/>
    </location>
</feature>
<dbReference type="STRING" id="1076256.A0A2H3BN17"/>
<dbReference type="PROSITE" id="PS50088">
    <property type="entry name" value="ANK_REPEAT"/>
    <property type="match status" value="3"/>
</dbReference>
<keyword evidence="5" id="KW-1185">Reference proteome</keyword>
<evidence type="ECO:0000256" key="2">
    <source>
        <dbReference type="ARBA" id="ARBA00023043"/>
    </source>
</evidence>
<dbReference type="SMART" id="SM00248">
    <property type="entry name" value="ANK"/>
    <property type="match status" value="5"/>
</dbReference>
<dbReference type="PROSITE" id="PS50297">
    <property type="entry name" value="ANK_REP_REGION"/>
    <property type="match status" value="2"/>
</dbReference>
<accession>A0A2H3BN17</accession>
<feature type="repeat" description="ANK" evidence="3">
    <location>
        <begin position="307"/>
        <end position="335"/>
    </location>
</feature>
<dbReference type="PANTHER" id="PTHR24198">
    <property type="entry name" value="ANKYRIN REPEAT AND PROTEIN KINASE DOMAIN-CONTAINING PROTEIN"/>
    <property type="match status" value="1"/>
</dbReference>
<feature type="repeat" description="ANK" evidence="3">
    <location>
        <begin position="249"/>
        <end position="273"/>
    </location>
</feature>
<evidence type="ECO:0000256" key="1">
    <source>
        <dbReference type="ARBA" id="ARBA00022737"/>
    </source>
</evidence>
<gene>
    <name evidence="4" type="ORF">ARMSODRAFT_1022386</name>
</gene>
<reference evidence="5" key="1">
    <citation type="journal article" date="2017" name="Nat. Ecol. Evol.">
        <title>Genome expansion and lineage-specific genetic innovations in the forest pathogenic fungi Armillaria.</title>
        <authorList>
            <person name="Sipos G."/>
            <person name="Prasanna A.N."/>
            <person name="Walter M.C."/>
            <person name="O'Connor E."/>
            <person name="Balint B."/>
            <person name="Krizsan K."/>
            <person name="Kiss B."/>
            <person name="Hess J."/>
            <person name="Varga T."/>
            <person name="Slot J."/>
            <person name="Riley R."/>
            <person name="Boka B."/>
            <person name="Rigling D."/>
            <person name="Barry K."/>
            <person name="Lee J."/>
            <person name="Mihaltcheva S."/>
            <person name="LaButti K."/>
            <person name="Lipzen A."/>
            <person name="Waldron R."/>
            <person name="Moloney N.M."/>
            <person name="Sperisen C."/>
            <person name="Kredics L."/>
            <person name="Vagvoelgyi C."/>
            <person name="Patrignani A."/>
            <person name="Fitzpatrick D."/>
            <person name="Nagy I."/>
            <person name="Doyle S."/>
            <person name="Anderson J.B."/>
            <person name="Grigoriev I.V."/>
            <person name="Gueldener U."/>
            <person name="Muensterkoetter M."/>
            <person name="Nagy L.G."/>
        </authorList>
    </citation>
    <scope>NUCLEOTIDE SEQUENCE [LARGE SCALE GENOMIC DNA]</scope>
    <source>
        <strain evidence="5">28-4</strain>
    </source>
</reference>
<name>A0A2H3BN17_9AGAR</name>
<evidence type="ECO:0000256" key="3">
    <source>
        <dbReference type="PROSITE-ProRule" id="PRU00023"/>
    </source>
</evidence>
<evidence type="ECO:0000313" key="4">
    <source>
        <dbReference type="EMBL" id="PBK65263.1"/>
    </source>
</evidence>
<evidence type="ECO:0000313" key="5">
    <source>
        <dbReference type="Proteomes" id="UP000218334"/>
    </source>
</evidence>
<dbReference type="EMBL" id="KZ293446">
    <property type="protein sequence ID" value="PBK65263.1"/>
    <property type="molecule type" value="Genomic_DNA"/>
</dbReference>
<protein>
    <submittedName>
        <fullName evidence="4">Ankyrin</fullName>
    </submittedName>
</protein>
<dbReference type="Proteomes" id="UP000218334">
    <property type="component" value="Unassembled WGS sequence"/>
</dbReference>
<dbReference type="SUPFAM" id="SSF48403">
    <property type="entry name" value="Ankyrin repeat"/>
    <property type="match status" value="1"/>
</dbReference>
<sequence>MYETCTESEKPPGFDRLLTLFDDPEKNLLAQRSCRQVSHFFTELKSAMKDGSSQLEWQPYEGTITHQLLLFQSEYKTWKDAGGFVYPCDCAGPSWLVIDQQLLWNHPWKDLSNTTSAEELDYMVYPLVLQGPASLVQDLLHKLPKFKERQLFYFGTPLMISIFAGKLDTVKMLLQDLHVNVNTCAWHYDCNYEVVSPIFLATKYGHVEAVKLLLQHSSATVFSPEPCPQWSTEQGQEPQDGLSDIIIGAANYGHADILQILIHHGVDMNTRSSISDYTVLHAAIRYGHIDSIKVLVDAGCDISPHSRGKTPLDLALNQQSSDLVQYLLDNGASFDQCLPQNFKYLKWAVGEPWYPEMQQYLVTPRGGGLKSQQDIEEIVHVLKKQLSSPPLHIIRAILDFAELWIVTSTERCEFTGYDLHSPCGPYISTPLTACGPENPVRRIVFTMLSGELGQRHKGHSKGLYSGSSTWFEAGVDSSPGVFMHIQDNVYNDFQHWNHVNVWDYQDAPSPIKEWMSKIKLRDKISVYPRVGTSLAVNLVESVTITVYTSCV</sequence>
<dbReference type="PANTHER" id="PTHR24198:SF165">
    <property type="entry name" value="ANKYRIN REPEAT-CONTAINING PROTEIN-RELATED"/>
    <property type="match status" value="1"/>
</dbReference>
<dbReference type="AlphaFoldDB" id="A0A2H3BN17"/>
<organism evidence="4 5">
    <name type="scientific">Armillaria solidipes</name>
    <dbReference type="NCBI Taxonomy" id="1076256"/>
    <lineage>
        <taxon>Eukaryota</taxon>
        <taxon>Fungi</taxon>
        <taxon>Dikarya</taxon>
        <taxon>Basidiomycota</taxon>
        <taxon>Agaricomycotina</taxon>
        <taxon>Agaricomycetes</taxon>
        <taxon>Agaricomycetidae</taxon>
        <taxon>Agaricales</taxon>
        <taxon>Marasmiineae</taxon>
        <taxon>Physalacriaceae</taxon>
        <taxon>Armillaria</taxon>
    </lineage>
</organism>